<gene>
    <name evidence="1" type="ORF">GO499_16810</name>
</gene>
<dbReference type="Proteomes" id="UP000464495">
    <property type="component" value="Chromosome"/>
</dbReference>
<dbReference type="EMBL" id="CP046620">
    <property type="protein sequence ID" value="QHQ36716.1"/>
    <property type="molecule type" value="Genomic_DNA"/>
</dbReference>
<accession>A0A6P1T5H0</accession>
<dbReference type="AlphaFoldDB" id="A0A6P1T5H0"/>
<sequence>MAIITKLERAEPARLDVRAVELMESILGQARCREVMEETCFDLVDCLAAIEASLHVKDHAKSRRLATEIASLSAQIGLDDFSLSARNLMDCIDTGNWTALAPVTARMMRLGEASLMSLLDLSDDPYA</sequence>
<evidence type="ECO:0000313" key="1">
    <source>
        <dbReference type="EMBL" id="QHQ36716.1"/>
    </source>
</evidence>
<proteinExistence type="predicted"/>
<evidence type="ECO:0000313" key="2">
    <source>
        <dbReference type="Proteomes" id="UP000464495"/>
    </source>
</evidence>
<keyword evidence="2" id="KW-1185">Reference proteome</keyword>
<reference evidence="1 2" key="1">
    <citation type="submission" date="2019-12" db="EMBL/GenBank/DDBJ databases">
        <title>Complete genome sequence of Algicella marina strain 9Alg 56(T) isolated from the red alga Tichocarpus crinitus.</title>
        <authorList>
            <person name="Kim S.-G."/>
            <person name="Nedashkovskaya O.I."/>
        </authorList>
    </citation>
    <scope>NUCLEOTIDE SEQUENCE [LARGE SCALE GENOMIC DNA]</scope>
    <source>
        <strain evidence="1 2">9Alg 56</strain>
    </source>
</reference>
<dbReference type="KEGG" id="amaq:GO499_16810"/>
<dbReference type="SUPFAM" id="SSF47226">
    <property type="entry name" value="Histidine-containing phosphotransfer domain, HPT domain"/>
    <property type="match status" value="1"/>
</dbReference>
<dbReference type="InterPro" id="IPR036641">
    <property type="entry name" value="HPT_dom_sf"/>
</dbReference>
<dbReference type="GO" id="GO:0000160">
    <property type="term" value="P:phosphorelay signal transduction system"/>
    <property type="evidence" value="ECO:0007669"/>
    <property type="project" value="InterPro"/>
</dbReference>
<organism evidence="1 2">
    <name type="scientific">Algicella marina</name>
    <dbReference type="NCBI Taxonomy" id="2683284"/>
    <lineage>
        <taxon>Bacteria</taxon>
        <taxon>Pseudomonadati</taxon>
        <taxon>Pseudomonadota</taxon>
        <taxon>Alphaproteobacteria</taxon>
        <taxon>Rhodobacterales</taxon>
        <taxon>Paracoccaceae</taxon>
        <taxon>Algicella</taxon>
    </lineage>
</organism>
<protein>
    <submittedName>
        <fullName evidence="1">Uncharacterized protein</fullName>
    </submittedName>
</protein>
<name>A0A6P1T5H0_9RHOB</name>
<dbReference type="RefSeq" id="WP_161863261.1">
    <property type="nucleotide sequence ID" value="NZ_CP046620.1"/>
</dbReference>